<sequence>TTIKLCHEVLTGPDLLNPLFGVLLRFRQGRIALCSDIKDMFLQMRVVEEDLPALRFLFRDSKDEEPSVYQCLRRPFGERSAPTCANYIMKRNAEDFQQQYPTAAEAVRKNLYVDDSLNSLDDEDEAVALRQELTELMKHGGFTLTKWLSNSQTVMKEIPESDKVPTKEVKLGDLPTSQALGVHYNAQTDSLHLSAPKKPPAKTPREILSRIASVWDPHGWLSPFTIRGRVLQQQLCLEEVGWDTEIPEDQLREWKKWEDEVQAVESIIVPRCLRSSDDTPSEVQLHVFSDSSKQAKYAAGYLRFSYPNGNVHCSLVAARSRVAPKKRMTIPRLELDAACMAVKLALTLIEELDYHITAVTFWIDSMVVLHWIHQPSNRYRDYVAHRIVDIGEDLKKLEADG</sequence>
<keyword evidence="2" id="KW-1185">Reference proteome</keyword>
<dbReference type="OrthoDB" id="6434680at2759"/>
<dbReference type="Proteomes" id="UP001152795">
    <property type="component" value="Unassembled WGS sequence"/>
</dbReference>
<dbReference type="InterPro" id="IPR008042">
    <property type="entry name" value="Retrotrans_Pao"/>
</dbReference>
<dbReference type="Gene3D" id="3.10.10.10">
    <property type="entry name" value="HIV Type 1 Reverse Transcriptase, subunit A, domain 1"/>
    <property type="match status" value="1"/>
</dbReference>
<dbReference type="EMBL" id="CACRXK020023659">
    <property type="protein sequence ID" value="CAB4037965.1"/>
    <property type="molecule type" value="Genomic_DNA"/>
</dbReference>
<dbReference type="Pfam" id="PF05380">
    <property type="entry name" value="Peptidase_A17"/>
    <property type="match status" value="1"/>
</dbReference>
<comment type="caution">
    <text evidence="1">The sequence shown here is derived from an EMBL/GenBank/DDBJ whole genome shotgun (WGS) entry which is preliminary data.</text>
</comment>
<dbReference type="SUPFAM" id="SSF56672">
    <property type="entry name" value="DNA/RNA polymerases"/>
    <property type="match status" value="1"/>
</dbReference>
<feature type="non-terminal residue" evidence="1">
    <location>
        <position position="1"/>
    </location>
</feature>
<protein>
    <submittedName>
        <fullName evidence="1">Ac transposable element-derived 5</fullName>
    </submittedName>
</protein>
<reference evidence="1" key="1">
    <citation type="submission" date="2020-04" db="EMBL/GenBank/DDBJ databases">
        <authorList>
            <person name="Alioto T."/>
            <person name="Alioto T."/>
            <person name="Gomez Garrido J."/>
        </authorList>
    </citation>
    <scope>NUCLEOTIDE SEQUENCE</scope>
    <source>
        <strain evidence="1">A484AB</strain>
    </source>
</reference>
<gene>
    <name evidence="1" type="ORF">PACLA_8A054950</name>
</gene>
<name>A0A6S7JYA9_PARCT</name>
<dbReference type="AlphaFoldDB" id="A0A6S7JYA9"/>
<evidence type="ECO:0000313" key="2">
    <source>
        <dbReference type="Proteomes" id="UP001152795"/>
    </source>
</evidence>
<dbReference type="Gene3D" id="3.30.70.270">
    <property type="match status" value="1"/>
</dbReference>
<evidence type="ECO:0000313" key="1">
    <source>
        <dbReference type="EMBL" id="CAB4037965.1"/>
    </source>
</evidence>
<accession>A0A6S7JYA9</accession>
<proteinExistence type="predicted"/>
<dbReference type="InterPro" id="IPR043128">
    <property type="entry name" value="Rev_trsase/Diguanyl_cyclase"/>
</dbReference>
<organism evidence="1 2">
    <name type="scientific">Paramuricea clavata</name>
    <name type="common">Red gorgonian</name>
    <name type="synonym">Violescent sea-whip</name>
    <dbReference type="NCBI Taxonomy" id="317549"/>
    <lineage>
        <taxon>Eukaryota</taxon>
        <taxon>Metazoa</taxon>
        <taxon>Cnidaria</taxon>
        <taxon>Anthozoa</taxon>
        <taxon>Octocorallia</taxon>
        <taxon>Malacalcyonacea</taxon>
        <taxon>Plexauridae</taxon>
        <taxon>Paramuricea</taxon>
    </lineage>
</organism>
<dbReference type="PANTHER" id="PTHR47331">
    <property type="entry name" value="PHD-TYPE DOMAIN-CONTAINING PROTEIN"/>
    <property type="match status" value="1"/>
</dbReference>
<dbReference type="InterPro" id="IPR043502">
    <property type="entry name" value="DNA/RNA_pol_sf"/>
</dbReference>